<name>A0A3E0W8L5_9MICO</name>
<dbReference type="EMBL" id="NBXE01000031">
    <property type="protein sequence ID" value="RFA25446.1"/>
    <property type="molecule type" value="Genomic_DNA"/>
</dbReference>
<comment type="caution">
    <text evidence="1">The sequence shown here is derived from an EMBL/GenBank/DDBJ whole genome shotgun (WGS) entry which is preliminary data.</text>
</comment>
<evidence type="ECO:0000313" key="2">
    <source>
        <dbReference type="Proteomes" id="UP000257080"/>
    </source>
</evidence>
<accession>A0A3E0W8L5</accession>
<reference evidence="1 2" key="1">
    <citation type="submission" date="2017-04" db="EMBL/GenBank/DDBJ databases">
        <title>Comparative genome analysis of Subtercola boreus.</title>
        <authorList>
            <person name="Cho Y.-J."/>
            <person name="Cho A."/>
            <person name="Kim O.-S."/>
            <person name="Lee J.-I."/>
        </authorList>
    </citation>
    <scope>NUCLEOTIDE SEQUENCE [LARGE SCALE GENOMIC DNA]</scope>
    <source>
        <strain evidence="1 2">P28004</strain>
    </source>
</reference>
<sequence length="70" mass="6937">MTFPSTQADAARRAASAAAGDGQWQTLATDMATLVSIGSEGSASAVAQGQELFTDLSTRCGDIGVTVSAG</sequence>
<dbReference type="Proteomes" id="UP000257080">
    <property type="component" value="Unassembled WGS sequence"/>
</dbReference>
<dbReference type="AlphaFoldDB" id="A0A3E0W8L5"/>
<proteinExistence type="predicted"/>
<evidence type="ECO:0000313" key="1">
    <source>
        <dbReference type="EMBL" id="RFA25446.1"/>
    </source>
</evidence>
<protein>
    <submittedName>
        <fullName evidence="1">Uncharacterized protein</fullName>
    </submittedName>
</protein>
<organism evidence="1 2">
    <name type="scientific">Subtercola boreus</name>
    <dbReference type="NCBI Taxonomy" id="120213"/>
    <lineage>
        <taxon>Bacteria</taxon>
        <taxon>Bacillati</taxon>
        <taxon>Actinomycetota</taxon>
        <taxon>Actinomycetes</taxon>
        <taxon>Micrococcales</taxon>
        <taxon>Microbacteriaceae</taxon>
        <taxon>Subtercola</taxon>
    </lineage>
</organism>
<gene>
    <name evidence="1" type="ORF">B7R25_13810</name>
</gene>